<accession>A0A1N7EXL6</accession>
<dbReference type="Proteomes" id="UP000187495">
    <property type="component" value="Unassembled WGS sequence"/>
</dbReference>
<dbReference type="SUPFAM" id="SSF52540">
    <property type="entry name" value="P-loop containing nucleoside triphosphate hydrolases"/>
    <property type="match status" value="1"/>
</dbReference>
<reference evidence="3" key="1">
    <citation type="submission" date="2017-01" db="EMBL/GenBank/DDBJ databases">
        <authorList>
            <person name="Varghese N."/>
            <person name="Submissions S."/>
        </authorList>
    </citation>
    <scope>NUCLEOTIDE SEQUENCE [LARGE SCALE GENOMIC DNA]</scope>
    <source>
        <strain evidence="3">DSM 21768</strain>
    </source>
</reference>
<dbReference type="EMBL" id="FTNU01000008">
    <property type="protein sequence ID" value="SIR92800.1"/>
    <property type="molecule type" value="Genomic_DNA"/>
</dbReference>
<evidence type="ECO:0000313" key="2">
    <source>
        <dbReference type="EMBL" id="SIR92800.1"/>
    </source>
</evidence>
<protein>
    <submittedName>
        <fullName evidence="2">50S ribosome-binding GTPase</fullName>
    </submittedName>
</protein>
<name>A0A1N7EXL6_9GAMM</name>
<gene>
    <name evidence="2" type="ORF">SAMN02745664_10835</name>
</gene>
<dbReference type="Pfam" id="PF01926">
    <property type="entry name" value="MMR_HSR1"/>
    <property type="match status" value="1"/>
</dbReference>
<keyword evidence="3" id="KW-1185">Reference proteome</keyword>
<dbReference type="GO" id="GO:0002098">
    <property type="term" value="P:tRNA wobble uridine modification"/>
    <property type="evidence" value="ECO:0007669"/>
    <property type="project" value="TreeGrafter"/>
</dbReference>
<dbReference type="RefSeq" id="WP_076555312.1">
    <property type="nucleotide sequence ID" value="NZ_FTNU01000008.1"/>
</dbReference>
<proteinExistence type="predicted"/>
<evidence type="ECO:0000259" key="1">
    <source>
        <dbReference type="Pfam" id="PF01926"/>
    </source>
</evidence>
<dbReference type="InterPro" id="IPR021871">
    <property type="entry name" value="DUF3482"/>
</dbReference>
<dbReference type="Gene3D" id="3.40.50.300">
    <property type="entry name" value="P-loop containing nucleotide triphosphate hydrolases"/>
    <property type="match status" value="1"/>
</dbReference>
<sequence>MSVHHTTTQSSKICVIGHTNVGKTSLMRTLLRDSDFGEVKNSSATTRHVSAVQILGNHQEPLVVLYDTPGLEDAAGVMDFLQLYTDGRADGVERLMAFLAAVDNQDDRLQADYSQEAKVIRSLLSSDVALYVIDAREPVLSKYKDELAILANSGVPILPVFNFTSAANQPNAWREMLGRRALHISSSFDTVAFDFDNEMALWSNLSLLLQHDVNITTLKQQRHDNWQELLEQGSLLIADFLINVAAFSKKIDERSDPKPVLSAMQNAVRQAEQILQQQLLALYRFYQDTLNDDSPAITGEVQDIFDSQLLAQYGIRTAGGSLAGMIIGAGIDVATLGTSLGLGTAIGGVLGGLLPNSNTLKDKALGIQTLNIDDATLTLLAARSQSLHYVLRHRGHASIDAIDNKQHALPWQSNALPASLKKARTQPNYSSLHDNYHDKAPLRRDLADDLAEVLLDHYQKL</sequence>
<evidence type="ECO:0000313" key="3">
    <source>
        <dbReference type="Proteomes" id="UP000187495"/>
    </source>
</evidence>
<dbReference type="GO" id="GO:0005525">
    <property type="term" value="F:GTP binding"/>
    <property type="evidence" value="ECO:0007669"/>
    <property type="project" value="InterPro"/>
</dbReference>
<dbReference type="GO" id="GO:0030488">
    <property type="term" value="P:tRNA methylation"/>
    <property type="evidence" value="ECO:0007669"/>
    <property type="project" value="TreeGrafter"/>
</dbReference>
<dbReference type="InterPro" id="IPR006073">
    <property type="entry name" value="GTP-bd"/>
</dbReference>
<dbReference type="PANTHER" id="PTHR42714:SF7">
    <property type="entry name" value="G DOMAIN-CONTAINING PROTEIN"/>
    <property type="match status" value="1"/>
</dbReference>
<dbReference type="InterPro" id="IPR027417">
    <property type="entry name" value="P-loop_NTPase"/>
</dbReference>
<dbReference type="AlphaFoldDB" id="A0A1N7EXL6"/>
<dbReference type="Pfam" id="PF11981">
    <property type="entry name" value="DUF3482"/>
    <property type="match status" value="1"/>
</dbReference>
<dbReference type="CDD" id="cd00882">
    <property type="entry name" value="Ras_like_GTPase"/>
    <property type="match status" value="1"/>
</dbReference>
<dbReference type="STRING" id="34061.B0189_10720"/>
<feature type="domain" description="G" evidence="1">
    <location>
        <begin position="12"/>
        <end position="162"/>
    </location>
</feature>
<dbReference type="PANTHER" id="PTHR42714">
    <property type="entry name" value="TRNA MODIFICATION GTPASE GTPBP3"/>
    <property type="match status" value="1"/>
</dbReference>
<dbReference type="GO" id="GO:0005829">
    <property type="term" value="C:cytosol"/>
    <property type="evidence" value="ECO:0007669"/>
    <property type="project" value="TreeGrafter"/>
</dbReference>
<organism evidence="2 3">
    <name type="scientific">Moraxella cuniculi DSM 21768</name>
    <dbReference type="NCBI Taxonomy" id="1122245"/>
    <lineage>
        <taxon>Bacteria</taxon>
        <taxon>Pseudomonadati</taxon>
        <taxon>Pseudomonadota</taxon>
        <taxon>Gammaproteobacteria</taxon>
        <taxon>Moraxellales</taxon>
        <taxon>Moraxellaceae</taxon>
        <taxon>Moraxella</taxon>
    </lineage>
</organism>